<dbReference type="InterPro" id="IPR036291">
    <property type="entry name" value="NAD(P)-bd_dom_sf"/>
</dbReference>
<dbReference type="OrthoDB" id="9798632at2"/>
<keyword evidence="2" id="KW-1185">Reference proteome</keyword>
<dbReference type="Gene3D" id="3.40.50.720">
    <property type="entry name" value="NAD(P)-binding Rossmann-like Domain"/>
    <property type="match status" value="1"/>
</dbReference>
<dbReference type="EMBL" id="QFBC01000024">
    <property type="protein sequence ID" value="PWE52488.1"/>
    <property type="molecule type" value="Genomic_DNA"/>
</dbReference>
<gene>
    <name evidence="1" type="ORF">DEM27_30390</name>
</gene>
<dbReference type="Proteomes" id="UP000245252">
    <property type="component" value="Unassembled WGS sequence"/>
</dbReference>
<name>A0A2U2DGU8_9HYPH</name>
<evidence type="ECO:0000313" key="1">
    <source>
        <dbReference type="EMBL" id="PWE52488.1"/>
    </source>
</evidence>
<evidence type="ECO:0000313" key="2">
    <source>
        <dbReference type="Proteomes" id="UP000245252"/>
    </source>
</evidence>
<comment type="caution">
    <text evidence="1">The sequence shown here is derived from an EMBL/GenBank/DDBJ whole genome shotgun (WGS) entry which is preliminary data.</text>
</comment>
<sequence length="210" mass="22703">MKLLLIGATGLVGHQVLTQALEDPRVETVIAPSRRPLSTSHRKLVAPIVRFDDLPQEADWWKADAAICTLGTTIGKAGSREAFREVDHDYPLAVARLARAHGTPRFAVVSAKGANRNSPVFYSRVKGETEADLTALAFPSLTILRPGLIGGDRTERRAGEHLALLVLKRLGPVLPRAWRINPAARIAKVLLDAALGDRMGTRIIGSAEMA</sequence>
<dbReference type="PANTHER" id="PTHR14097">
    <property type="entry name" value="OXIDOREDUCTASE HTATIP2"/>
    <property type="match status" value="1"/>
</dbReference>
<protein>
    <submittedName>
        <fullName evidence="1">NAD-dependent dehydratase</fullName>
    </submittedName>
</protein>
<proteinExistence type="predicted"/>
<reference evidence="1 2" key="1">
    <citation type="submission" date="2018-05" db="EMBL/GenBank/DDBJ databases">
        <title>The draft genome of strain NS-104.</title>
        <authorList>
            <person name="Hang P."/>
            <person name="Jiang J."/>
        </authorList>
    </citation>
    <scope>NUCLEOTIDE SEQUENCE [LARGE SCALE GENOMIC DNA]</scope>
    <source>
        <strain evidence="1 2">NS-104</strain>
    </source>
</reference>
<dbReference type="RefSeq" id="WP_109462002.1">
    <property type="nucleotide sequence ID" value="NZ_QFBC01000024.1"/>
</dbReference>
<organism evidence="1 2">
    <name type="scientific">Metarhizobium album</name>
    <dbReference type="NCBI Taxonomy" id="2182425"/>
    <lineage>
        <taxon>Bacteria</taxon>
        <taxon>Pseudomonadati</taxon>
        <taxon>Pseudomonadota</taxon>
        <taxon>Alphaproteobacteria</taxon>
        <taxon>Hyphomicrobiales</taxon>
        <taxon>Rhizobiaceae</taxon>
        <taxon>Metarhizobium</taxon>
    </lineage>
</organism>
<accession>A0A2U2DGU8</accession>
<dbReference type="PANTHER" id="PTHR14097:SF7">
    <property type="entry name" value="OXIDOREDUCTASE HTATIP2"/>
    <property type="match status" value="1"/>
</dbReference>
<dbReference type="AlphaFoldDB" id="A0A2U2DGU8"/>
<dbReference type="SUPFAM" id="SSF51735">
    <property type="entry name" value="NAD(P)-binding Rossmann-fold domains"/>
    <property type="match status" value="1"/>
</dbReference>